<sequence length="264" mass="30027">MRLLQHDAIGEITLTESFLPGRAPPYAILSHTWGSRSDEVTFQDLCNGTGRDKEGYKKIRFCAEEAKAAGWNHSWVDTCCIDDTNSVELQTAITSMFAWYRESQRCLVYLSDVSVIDDDAAFRNSRWFTRGWTLQELIAPRSVEFFTSRGVRIGSRRDLEEVIQSVTNIPLTALRGESLSNFGIRERLDWMHGRETTRAEDYAYCLFGILDVSLPILYGESRKAALDRLLERARILQTSAQSISRLLLEAWHSGYKGIDGVPTM</sequence>
<evidence type="ECO:0000313" key="3">
    <source>
        <dbReference type="Proteomes" id="UP001172102"/>
    </source>
</evidence>
<reference evidence="2" key="1">
    <citation type="submission" date="2023-06" db="EMBL/GenBank/DDBJ databases">
        <title>Genome-scale phylogeny and comparative genomics of the fungal order Sordariales.</title>
        <authorList>
            <consortium name="Lawrence Berkeley National Laboratory"/>
            <person name="Hensen N."/>
            <person name="Bonometti L."/>
            <person name="Westerberg I."/>
            <person name="Brannstrom I.O."/>
            <person name="Guillou S."/>
            <person name="Cros-Aarteil S."/>
            <person name="Calhoun S."/>
            <person name="Haridas S."/>
            <person name="Kuo A."/>
            <person name="Mondo S."/>
            <person name="Pangilinan J."/>
            <person name="Riley R."/>
            <person name="Labutti K."/>
            <person name="Andreopoulos B."/>
            <person name="Lipzen A."/>
            <person name="Chen C."/>
            <person name="Yanf M."/>
            <person name="Daum C."/>
            <person name="Ng V."/>
            <person name="Clum A."/>
            <person name="Steindorff A."/>
            <person name="Ohm R."/>
            <person name="Martin F."/>
            <person name="Silar P."/>
            <person name="Natvig D."/>
            <person name="Lalanne C."/>
            <person name="Gautier V."/>
            <person name="Ament-Velasquez S.L."/>
            <person name="Kruys A."/>
            <person name="Hutchinson M.I."/>
            <person name="Powell A.J."/>
            <person name="Barry K."/>
            <person name="Miller A.N."/>
            <person name="Grigoriev I.V."/>
            <person name="Debuchy R."/>
            <person name="Gladieux P."/>
            <person name="Thoren M.H."/>
            <person name="Johannesson H."/>
        </authorList>
    </citation>
    <scope>NUCLEOTIDE SEQUENCE</scope>
    <source>
        <strain evidence="2">SMH4607-1</strain>
    </source>
</reference>
<organism evidence="2 3">
    <name type="scientific">Lasiosphaeris hirsuta</name>
    <dbReference type="NCBI Taxonomy" id="260670"/>
    <lineage>
        <taxon>Eukaryota</taxon>
        <taxon>Fungi</taxon>
        <taxon>Dikarya</taxon>
        <taxon>Ascomycota</taxon>
        <taxon>Pezizomycotina</taxon>
        <taxon>Sordariomycetes</taxon>
        <taxon>Sordariomycetidae</taxon>
        <taxon>Sordariales</taxon>
        <taxon>Lasiosphaeriaceae</taxon>
        <taxon>Lasiosphaeris</taxon>
    </lineage>
</organism>
<dbReference type="InterPro" id="IPR010730">
    <property type="entry name" value="HET"/>
</dbReference>
<evidence type="ECO:0000313" key="2">
    <source>
        <dbReference type="EMBL" id="KAK0725806.1"/>
    </source>
</evidence>
<proteinExistence type="predicted"/>
<dbReference type="AlphaFoldDB" id="A0AA40B1B6"/>
<gene>
    <name evidence="2" type="ORF">B0H67DRAFT_598874</name>
</gene>
<protein>
    <submittedName>
        <fullName evidence="2">Heterokaryon incompatibility</fullName>
    </submittedName>
</protein>
<comment type="caution">
    <text evidence="2">The sequence shown here is derived from an EMBL/GenBank/DDBJ whole genome shotgun (WGS) entry which is preliminary data.</text>
</comment>
<dbReference type="EMBL" id="JAUKUA010000002">
    <property type="protein sequence ID" value="KAK0725806.1"/>
    <property type="molecule type" value="Genomic_DNA"/>
</dbReference>
<dbReference type="Pfam" id="PF06985">
    <property type="entry name" value="HET"/>
    <property type="match status" value="1"/>
</dbReference>
<dbReference type="PANTHER" id="PTHR10622:SF10">
    <property type="entry name" value="HET DOMAIN-CONTAINING PROTEIN"/>
    <property type="match status" value="1"/>
</dbReference>
<feature type="domain" description="Heterokaryon incompatibility" evidence="1">
    <location>
        <begin position="26"/>
        <end position="114"/>
    </location>
</feature>
<dbReference type="Proteomes" id="UP001172102">
    <property type="component" value="Unassembled WGS sequence"/>
</dbReference>
<evidence type="ECO:0000259" key="1">
    <source>
        <dbReference type="Pfam" id="PF06985"/>
    </source>
</evidence>
<dbReference type="PANTHER" id="PTHR10622">
    <property type="entry name" value="HET DOMAIN-CONTAINING PROTEIN"/>
    <property type="match status" value="1"/>
</dbReference>
<name>A0AA40B1B6_9PEZI</name>
<accession>A0AA40B1B6</accession>
<keyword evidence="3" id="KW-1185">Reference proteome</keyword>